<dbReference type="OrthoDB" id="5876363at2759"/>
<dbReference type="Gene3D" id="1.10.10.10">
    <property type="entry name" value="Winged helix-like DNA-binding domain superfamily/Winged helix DNA-binding domain"/>
    <property type="match status" value="1"/>
</dbReference>
<comment type="similarity">
    <text evidence="1">Belongs to the peptidase M24 family.</text>
</comment>
<accession>A0A8H7UFB3</accession>
<dbReference type="InterPro" id="IPR036005">
    <property type="entry name" value="Creatinase/aminopeptidase-like"/>
</dbReference>
<name>A0A8H7UFB3_MORIS</name>
<dbReference type="PANTHER" id="PTHR10804:SF11">
    <property type="entry name" value="PROLIFERATION-ASSOCIATED PROTEIN 2G4"/>
    <property type="match status" value="1"/>
</dbReference>
<dbReference type="Pfam" id="PF00557">
    <property type="entry name" value="Peptidase_M24"/>
    <property type="match status" value="1"/>
</dbReference>
<evidence type="ECO:0000313" key="4">
    <source>
        <dbReference type="Proteomes" id="UP000654370"/>
    </source>
</evidence>
<dbReference type="InterPro" id="IPR036390">
    <property type="entry name" value="WH_DNA-bd_sf"/>
</dbReference>
<evidence type="ECO:0000259" key="2">
    <source>
        <dbReference type="Pfam" id="PF00557"/>
    </source>
</evidence>
<comment type="caution">
    <text evidence="3">The sequence shown here is derived from an EMBL/GenBank/DDBJ whole genome shotgun (WGS) entry which is preliminary data.</text>
</comment>
<dbReference type="PANTHER" id="PTHR10804">
    <property type="entry name" value="PROTEASE FAMILY M24 METHIONYL AMINOPEPTIDASE, AMINOPEPTIDASE P"/>
    <property type="match status" value="1"/>
</dbReference>
<dbReference type="InterPro" id="IPR047113">
    <property type="entry name" value="PA2G4/ARX1"/>
</dbReference>
<dbReference type="SUPFAM" id="SSF46785">
    <property type="entry name" value="Winged helix' DNA-binding domain"/>
    <property type="match status" value="1"/>
</dbReference>
<dbReference type="Proteomes" id="UP000654370">
    <property type="component" value="Unassembled WGS sequence"/>
</dbReference>
<evidence type="ECO:0000256" key="1">
    <source>
        <dbReference type="ARBA" id="ARBA00007319"/>
    </source>
</evidence>
<evidence type="ECO:0000313" key="3">
    <source>
        <dbReference type="EMBL" id="KAG2183651.1"/>
    </source>
</evidence>
<gene>
    <name evidence="3" type="ORF">INT43_006659</name>
</gene>
<dbReference type="InterPro" id="IPR001714">
    <property type="entry name" value="Pept_M24_MAP"/>
</dbReference>
<dbReference type="PRINTS" id="PR00599">
    <property type="entry name" value="MAPEPTIDASE"/>
</dbReference>
<dbReference type="SUPFAM" id="SSF55920">
    <property type="entry name" value="Creatinase/aminopeptidase"/>
    <property type="match status" value="1"/>
</dbReference>
<organism evidence="3 4">
    <name type="scientific">Mortierella isabellina</name>
    <name type="common">Filamentous fungus</name>
    <name type="synonym">Umbelopsis isabellina</name>
    <dbReference type="NCBI Taxonomy" id="91625"/>
    <lineage>
        <taxon>Eukaryota</taxon>
        <taxon>Fungi</taxon>
        <taxon>Fungi incertae sedis</taxon>
        <taxon>Mucoromycota</taxon>
        <taxon>Mucoromycotina</taxon>
        <taxon>Umbelopsidomycetes</taxon>
        <taxon>Umbelopsidales</taxon>
        <taxon>Umbelopsidaceae</taxon>
        <taxon>Umbelopsis</taxon>
    </lineage>
</organism>
<protein>
    <recommendedName>
        <fullName evidence="2">Peptidase M24 domain-containing protein</fullName>
    </recommendedName>
</protein>
<dbReference type="AlphaFoldDB" id="A0A8H7UFB3"/>
<dbReference type="FunFam" id="1.10.10.10:FF:000029">
    <property type="entry name" value="Proliferation-associated 2G4, a"/>
    <property type="match status" value="1"/>
</dbReference>
<dbReference type="Gene3D" id="3.90.230.10">
    <property type="entry name" value="Creatinase/methionine aminopeptidase superfamily"/>
    <property type="match status" value="1"/>
</dbReference>
<feature type="domain" description="Peptidase M24" evidence="2">
    <location>
        <begin position="26"/>
        <end position="187"/>
    </location>
</feature>
<dbReference type="InterPro" id="IPR036388">
    <property type="entry name" value="WH-like_DNA-bd_sf"/>
</dbReference>
<reference evidence="3" key="1">
    <citation type="submission" date="2020-12" db="EMBL/GenBank/DDBJ databases">
        <title>Metabolic potential, ecology and presence of endohyphal bacteria is reflected in genomic diversity of Mucoromycotina.</title>
        <authorList>
            <person name="Muszewska A."/>
            <person name="Okrasinska A."/>
            <person name="Steczkiewicz K."/>
            <person name="Drgas O."/>
            <person name="Orlowska M."/>
            <person name="Perlinska-Lenart U."/>
            <person name="Aleksandrzak-Piekarczyk T."/>
            <person name="Szatraj K."/>
            <person name="Zielenkiewicz U."/>
            <person name="Pilsyk S."/>
            <person name="Malc E."/>
            <person name="Mieczkowski P."/>
            <person name="Kruszewska J.S."/>
            <person name="Biernat P."/>
            <person name="Pawlowska J."/>
        </authorList>
    </citation>
    <scope>NUCLEOTIDE SEQUENCE</scope>
    <source>
        <strain evidence="3">WA0000067209</strain>
    </source>
</reference>
<dbReference type="EMBL" id="JAEPQZ010000003">
    <property type="protein sequence ID" value="KAG2183651.1"/>
    <property type="molecule type" value="Genomic_DNA"/>
</dbReference>
<proteinExistence type="inferred from homology"/>
<keyword evidence="4" id="KW-1185">Reference proteome</keyword>
<sequence>MELTLNYPQAKFEADNNLSDPNVISKYKIAADIANATLALVLQKLGAGVSTYALCRYGDDLIQAYPLPTLSIAQTSKMFKESDKGVAFPTCISVNNLVQYYTPLPSDAYTLKAGDVVKIELGAHIDGYIGTAAHTTVISVDPSQPVTGKAADAICAAYYAQEAVLRMMKPGTTSTDITKAIAETAAYFRCKPVQGTFSTQMKRFVLRANKDIDNRFDADITQHELEKNEFALEHNEVYALNVMICAGEGTVKDSEHKALIYQRNVNKSYNLKMKSSRQAYSEINAKHTVFPFAMSALANNQARLGLPELVNHGLVTPFFTTRGSMPSDIIAQFKLTVLITATGAIRTTIAQNLPYVHSQYTVPDQTNIAALLQSSEVKNPKAPKGLPEVDVVFGTVIPESQDVEMDL</sequence>
<dbReference type="CDD" id="cd01089">
    <property type="entry name" value="PA2G4-like"/>
    <property type="match status" value="1"/>
</dbReference>
<dbReference type="InterPro" id="IPR000994">
    <property type="entry name" value="Pept_M24"/>
</dbReference>